<keyword evidence="4" id="KW-0862">Zinc</keyword>
<evidence type="ECO:0000256" key="10">
    <source>
        <dbReference type="ARBA" id="ARBA00045455"/>
    </source>
</evidence>
<evidence type="ECO:0000256" key="3">
    <source>
        <dbReference type="ARBA" id="ARBA00022692"/>
    </source>
</evidence>
<dbReference type="PANTHER" id="PTHR46531">
    <property type="entry name" value="ZINC TRANSPORTER 6"/>
    <property type="match status" value="1"/>
</dbReference>
<dbReference type="GO" id="GO:0030003">
    <property type="term" value="P:intracellular monoatomic cation homeostasis"/>
    <property type="evidence" value="ECO:0007669"/>
    <property type="project" value="UniProtKB-ARBA"/>
</dbReference>
<dbReference type="SUPFAM" id="SSF161111">
    <property type="entry name" value="Cation efflux protein transmembrane domain-like"/>
    <property type="match status" value="1"/>
</dbReference>
<dbReference type="InterPro" id="IPR052005">
    <property type="entry name" value="CDF_SLC30A"/>
</dbReference>
<evidence type="ECO:0000313" key="13">
    <source>
        <dbReference type="EMBL" id="CAG8433876.1"/>
    </source>
</evidence>
<feature type="domain" description="Cation efflux protein transmembrane" evidence="12">
    <location>
        <begin position="178"/>
        <end position="355"/>
    </location>
</feature>
<sequence length="434" mass="49531">MCEDKGSWPLYCILRGTNSLITKLISNSGFMVLRRTPSGSDLDEEELFINEKNILVDSSNQEETQQHNLSHYQKGHELNIESHNGRNDYKHENHQHNQEFGQINAKNICYHHNVKPLPTLKYIFSSLLPSQKTLFTWGIIHLFLGIILWLKGQWGCGLAVTGFAYLVIFDAMGIFTIFTSSVLATYRSFRISSIRNPFGIQRYEILFGFVNILYLLFVGLYLLKEGFEHLIIETSENHIKSISSPLPMVWILIALCVTLISAIGYQNHLGFCALLKSISFNGRMYQSYYEKLNFGFINFFTLITLFCGVGVITISYLMEQNQNLGWLDNLMSILESFFIFYLAGPVAIALGKILLQTTPEVAYRSLDECMREIQLDPTILSLTATHFWQNSYGQVVGTLCVHVNQDANEQVVLSNVYNRLSPLFINNDDVGKIH</sequence>
<feature type="transmembrane region" description="Helical" evidence="11">
    <location>
        <begin position="205"/>
        <end position="223"/>
    </location>
</feature>
<evidence type="ECO:0000256" key="11">
    <source>
        <dbReference type="SAM" id="Phobius"/>
    </source>
</evidence>
<dbReference type="GO" id="GO:0016020">
    <property type="term" value="C:membrane"/>
    <property type="evidence" value="ECO:0007669"/>
    <property type="project" value="InterPro"/>
</dbReference>
<feature type="transmembrane region" description="Helical" evidence="11">
    <location>
        <begin position="338"/>
        <end position="355"/>
    </location>
</feature>
<feature type="transmembrane region" description="Helical" evidence="11">
    <location>
        <begin position="249"/>
        <end position="275"/>
    </location>
</feature>
<dbReference type="InterPro" id="IPR058533">
    <property type="entry name" value="Cation_efflux_TM"/>
</dbReference>
<keyword evidence="8 11" id="KW-0472">Membrane</keyword>
<evidence type="ECO:0000256" key="7">
    <source>
        <dbReference type="ARBA" id="ARBA00023065"/>
    </source>
</evidence>
<feature type="transmembrane region" description="Helical" evidence="11">
    <location>
        <begin position="134"/>
        <end position="150"/>
    </location>
</feature>
<evidence type="ECO:0000313" key="14">
    <source>
        <dbReference type="Proteomes" id="UP000789706"/>
    </source>
</evidence>
<evidence type="ECO:0000256" key="4">
    <source>
        <dbReference type="ARBA" id="ARBA00022833"/>
    </source>
</evidence>
<evidence type="ECO:0000256" key="5">
    <source>
        <dbReference type="ARBA" id="ARBA00022989"/>
    </source>
</evidence>
<keyword evidence="5 11" id="KW-1133">Transmembrane helix</keyword>
<evidence type="ECO:0000256" key="2">
    <source>
        <dbReference type="ARBA" id="ARBA00022448"/>
    </source>
</evidence>
<comment type="function">
    <text evidence="10">Has probably no intrinsic transporter activity but together with SLC30A5 forms a functional zinc ion:proton antiporter heterodimer, mediating zinc entry into the lumen of organelles along the secretory pathway. As part of that zinc ion:proton antiporter, contributes to zinc ion homeostasis within the early secretory pathway and regulates the activation and folding of enzymes like alkaline phosphatases and enzymes involved in phosphatidylinositol glycan anchor biosynthesis.</text>
</comment>
<evidence type="ECO:0000256" key="9">
    <source>
        <dbReference type="ARBA" id="ARBA00038600"/>
    </source>
</evidence>
<dbReference type="PANTHER" id="PTHR46531:SF1">
    <property type="entry name" value="ZINC TRANSPORTER 6"/>
    <property type="match status" value="1"/>
</dbReference>
<dbReference type="Proteomes" id="UP000789706">
    <property type="component" value="Unassembled WGS sequence"/>
</dbReference>
<feature type="transmembrane region" description="Helical" evidence="11">
    <location>
        <begin position="162"/>
        <end position="184"/>
    </location>
</feature>
<keyword evidence="14" id="KW-1185">Reference proteome</keyword>
<name>A0A9N8YMG2_9GLOM</name>
<dbReference type="Gene3D" id="1.20.1510.10">
    <property type="entry name" value="Cation efflux protein transmembrane domain"/>
    <property type="match status" value="1"/>
</dbReference>
<dbReference type="GO" id="GO:0008324">
    <property type="term" value="F:monoatomic cation transmembrane transporter activity"/>
    <property type="evidence" value="ECO:0007669"/>
    <property type="project" value="InterPro"/>
</dbReference>
<keyword evidence="7" id="KW-0406">Ion transport</keyword>
<comment type="caution">
    <text evidence="13">The sequence shown here is derived from an EMBL/GenBank/DDBJ whole genome shotgun (WGS) entry which is preliminary data.</text>
</comment>
<dbReference type="EMBL" id="CAJVPK010000020">
    <property type="protein sequence ID" value="CAG8433876.1"/>
    <property type="molecule type" value="Genomic_DNA"/>
</dbReference>
<dbReference type="GO" id="GO:0098771">
    <property type="term" value="P:inorganic ion homeostasis"/>
    <property type="evidence" value="ECO:0007669"/>
    <property type="project" value="UniProtKB-ARBA"/>
</dbReference>
<accession>A0A9N8YMG2</accession>
<keyword evidence="6" id="KW-0333">Golgi apparatus</keyword>
<evidence type="ECO:0000256" key="6">
    <source>
        <dbReference type="ARBA" id="ARBA00023034"/>
    </source>
</evidence>
<evidence type="ECO:0000256" key="1">
    <source>
        <dbReference type="ARBA" id="ARBA00004166"/>
    </source>
</evidence>
<dbReference type="AlphaFoldDB" id="A0A9N8YMG2"/>
<comment type="subunit">
    <text evidence="9">Heterodimer with SLC30A5; form a functional zinc ion transmembrane transporter.</text>
</comment>
<dbReference type="InterPro" id="IPR027469">
    <property type="entry name" value="Cation_efflux_TMD_sf"/>
</dbReference>
<evidence type="ECO:0000256" key="8">
    <source>
        <dbReference type="ARBA" id="ARBA00023136"/>
    </source>
</evidence>
<dbReference type="GO" id="GO:0005794">
    <property type="term" value="C:Golgi apparatus"/>
    <property type="evidence" value="ECO:0007669"/>
    <property type="project" value="UniProtKB-SubCell"/>
</dbReference>
<feature type="transmembrane region" description="Helical" evidence="11">
    <location>
        <begin position="296"/>
        <end position="318"/>
    </location>
</feature>
<keyword evidence="2" id="KW-0813">Transport</keyword>
<dbReference type="OrthoDB" id="5382797at2759"/>
<organism evidence="13 14">
    <name type="scientific">Diversispora eburnea</name>
    <dbReference type="NCBI Taxonomy" id="1213867"/>
    <lineage>
        <taxon>Eukaryota</taxon>
        <taxon>Fungi</taxon>
        <taxon>Fungi incertae sedis</taxon>
        <taxon>Mucoromycota</taxon>
        <taxon>Glomeromycotina</taxon>
        <taxon>Glomeromycetes</taxon>
        <taxon>Diversisporales</taxon>
        <taxon>Diversisporaceae</taxon>
        <taxon>Diversispora</taxon>
    </lineage>
</organism>
<evidence type="ECO:0000259" key="12">
    <source>
        <dbReference type="Pfam" id="PF01545"/>
    </source>
</evidence>
<keyword evidence="3 11" id="KW-0812">Transmembrane</keyword>
<gene>
    <name evidence="13" type="ORF">DEBURN_LOCUS603</name>
</gene>
<dbReference type="GO" id="GO:0006829">
    <property type="term" value="P:zinc ion transport"/>
    <property type="evidence" value="ECO:0007669"/>
    <property type="project" value="TreeGrafter"/>
</dbReference>
<proteinExistence type="predicted"/>
<dbReference type="Pfam" id="PF01545">
    <property type="entry name" value="Cation_efflux"/>
    <property type="match status" value="1"/>
</dbReference>
<reference evidence="13" key="1">
    <citation type="submission" date="2021-06" db="EMBL/GenBank/DDBJ databases">
        <authorList>
            <person name="Kallberg Y."/>
            <person name="Tangrot J."/>
            <person name="Rosling A."/>
        </authorList>
    </citation>
    <scope>NUCLEOTIDE SEQUENCE</scope>
    <source>
        <strain evidence="13">AZ414A</strain>
    </source>
</reference>
<comment type="subcellular location">
    <subcellularLocation>
        <location evidence="1">Golgi apparatus</location>
        <location evidence="1">trans-Golgi network membrane</location>
        <topology evidence="1">Multi-pass membrane protein</topology>
    </subcellularLocation>
</comment>
<protein>
    <submittedName>
        <fullName evidence="13">7013_t:CDS:1</fullName>
    </submittedName>
</protein>